<dbReference type="Gene3D" id="2.60.40.1180">
    <property type="entry name" value="Golgi alpha-mannosidase II"/>
    <property type="match status" value="1"/>
</dbReference>
<protein>
    <submittedName>
        <fullName evidence="7">Target of brain insulin-like 1 alpha glucosidase</fullName>
    </submittedName>
</protein>
<dbReference type="Pfam" id="PF21365">
    <property type="entry name" value="Glyco_hydro_31_3rd"/>
    <property type="match status" value="1"/>
</dbReference>
<dbReference type="InterPro" id="IPR017853">
    <property type="entry name" value="GH"/>
</dbReference>
<dbReference type="PANTHER" id="PTHR43053">
    <property type="entry name" value="GLYCOSIDASE FAMILY 31"/>
    <property type="match status" value="1"/>
</dbReference>
<reference evidence="7" key="1">
    <citation type="journal article" date="2019" name="Proc. Natl. Acad. Sci. U.S.A.">
        <title>Corazonin signaling integrates energy homeostasis and lunar phase to regulate aspects of growth and sexual maturation in Platynereis.</title>
        <authorList>
            <person name="Andreatta G."/>
            <person name="Broyart C."/>
            <person name="Borghgraef C."/>
            <person name="Vadiwala K."/>
            <person name="Kozin V."/>
            <person name="Polo A."/>
            <person name="Bileck A."/>
            <person name="Beets I."/>
            <person name="Schoofs L."/>
            <person name="Gerner C."/>
            <person name="Raible F."/>
        </authorList>
    </citation>
    <scope>NUCLEOTIDE SEQUENCE</scope>
</reference>
<dbReference type="InterPro" id="IPR050985">
    <property type="entry name" value="Alpha-glycosidase_related"/>
</dbReference>
<feature type="domain" description="Glycosyl hydrolase family 31 C-terminal" evidence="6">
    <location>
        <begin position="548"/>
        <end position="630"/>
    </location>
</feature>
<evidence type="ECO:0000256" key="2">
    <source>
        <dbReference type="ARBA" id="ARBA00022801"/>
    </source>
</evidence>
<dbReference type="CDD" id="cd06592">
    <property type="entry name" value="GH31_NET37"/>
    <property type="match status" value="1"/>
</dbReference>
<keyword evidence="2 4" id="KW-0378">Hydrolase</keyword>
<dbReference type="InterPro" id="IPR013780">
    <property type="entry name" value="Glyco_hydro_b"/>
</dbReference>
<dbReference type="GO" id="GO:0004553">
    <property type="term" value="F:hydrolase activity, hydrolyzing O-glycosyl compounds"/>
    <property type="evidence" value="ECO:0007669"/>
    <property type="project" value="InterPro"/>
</dbReference>
<feature type="domain" description="Glycoside hydrolase family 31 TIM barrel" evidence="5">
    <location>
        <begin position="230"/>
        <end position="533"/>
    </location>
</feature>
<evidence type="ECO:0000259" key="6">
    <source>
        <dbReference type="Pfam" id="PF21365"/>
    </source>
</evidence>
<dbReference type="InterPro" id="IPR048395">
    <property type="entry name" value="Glyco_hydro_31_C"/>
</dbReference>
<evidence type="ECO:0000313" key="7">
    <source>
        <dbReference type="EMBL" id="QHC34069.1"/>
    </source>
</evidence>
<evidence type="ECO:0000256" key="4">
    <source>
        <dbReference type="RuleBase" id="RU361185"/>
    </source>
</evidence>
<evidence type="ECO:0000256" key="1">
    <source>
        <dbReference type="ARBA" id="ARBA00007806"/>
    </source>
</evidence>
<sequence>MEPITFHTINLEPRLPFKLNLFSSEDANQIVYSSTIGTAAPKGVLPIIQRDDEETLKITWSDELMVTIKYYEYQGGHRYDVSWEVIGKKVVSVTDVVALENGHWYGGAQVRKQTWPIEDWTQKMEPYVAGDSFAGQWGGVLERYWLCSSGVALYIDYDVPLSVGIAKKQLSMQAKWVDPYNNVDSRSLKLKYTILQGENIKVAHLMASEAFIQRPSDIPDELMFRYPIWSTWAKYKKDIDQKVVEEFASEIDKHQFPGCQIDVDDDWTTSYGDMDFDKKKFPKPAEMVSKLNEKGYRVTLWVHPFASPMSNAVKKETYWVGSTRATNTGTWWNGVGKSLDVTDEKAAEWFKQSLKDLQEKYGVTSFKFDAGELNWLPGKFTTKQAMINPCDYSTRYAQLAHEIDSEGRSLEVRVGTRTQNLPVFVRMMDKDSEWDEDNGLKTIIPHALTFSILGYPFILPDMIGGNAYAKVLGIAMPGFIASMMNTLPDRELYIRWMQVSTFLPCMQFSIAPWQYDEEVVDIARNLVKIHEEFADTLIELAHESCETGAPIIRPMWWLAPEDEEALTTDSQFLVGNDIVVAPILEKKALKRNIYLPPGSWRDINDEVHEGPVILENFMVTLEELPFFIRE</sequence>
<dbReference type="Pfam" id="PF01055">
    <property type="entry name" value="Glyco_hydro_31_2nd"/>
    <property type="match status" value="1"/>
</dbReference>
<accession>A0A6B9MS22</accession>
<dbReference type="Gene3D" id="3.20.20.80">
    <property type="entry name" value="Glycosidases"/>
    <property type="match status" value="1"/>
</dbReference>
<organism evidence="7">
    <name type="scientific">Platynereis dumerilii</name>
    <name type="common">Dumeril's clam worm</name>
    <dbReference type="NCBI Taxonomy" id="6359"/>
    <lineage>
        <taxon>Eukaryota</taxon>
        <taxon>Metazoa</taxon>
        <taxon>Spiralia</taxon>
        <taxon>Lophotrochozoa</taxon>
        <taxon>Annelida</taxon>
        <taxon>Polychaeta</taxon>
        <taxon>Errantia</taxon>
        <taxon>Phyllodocida</taxon>
        <taxon>Nereididae</taxon>
        <taxon>Platynereis</taxon>
    </lineage>
</organism>
<dbReference type="SUPFAM" id="SSF51445">
    <property type="entry name" value="(Trans)glycosidases"/>
    <property type="match status" value="1"/>
</dbReference>
<dbReference type="PANTHER" id="PTHR43053:SF4">
    <property type="entry name" value="MYOGENESIS-REGULATING GLYCOSIDASE"/>
    <property type="match status" value="1"/>
</dbReference>
<dbReference type="SUPFAM" id="SSF51011">
    <property type="entry name" value="Glycosyl hydrolase domain"/>
    <property type="match status" value="1"/>
</dbReference>
<evidence type="ECO:0000256" key="3">
    <source>
        <dbReference type="ARBA" id="ARBA00023295"/>
    </source>
</evidence>
<dbReference type="EMBL" id="MN545478">
    <property type="protein sequence ID" value="QHC34069.1"/>
    <property type="molecule type" value="mRNA"/>
</dbReference>
<keyword evidence="3 4" id="KW-0326">Glycosidase</keyword>
<evidence type="ECO:0000259" key="5">
    <source>
        <dbReference type="Pfam" id="PF01055"/>
    </source>
</evidence>
<name>A0A6B9MS22_PLADU</name>
<comment type="similarity">
    <text evidence="1 4">Belongs to the glycosyl hydrolase 31 family.</text>
</comment>
<dbReference type="GO" id="GO:0005975">
    <property type="term" value="P:carbohydrate metabolic process"/>
    <property type="evidence" value="ECO:0007669"/>
    <property type="project" value="InterPro"/>
</dbReference>
<dbReference type="AlphaFoldDB" id="A0A6B9MS22"/>
<proteinExistence type="evidence at transcript level"/>
<dbReference type="InterPro" id="IPR000322">
    <property type="entry name" value="Glyco_hydro_31_TIM"/>
</dbReference>